<keyword evidence="15" id="KW-1185">Reference proteome</keyword>
<dbReference type="Gene3D" id="4.10.1060.10">
    <property type="entry name" value="Zinc finger, RanBP2-type"/>
    <property type="match status" value="1"/>
</dbReference>
<feature type="compositionally biased region" description="Basic residues" evidence="10">
    <location>
        <begin position="101"/>
        <end position="112"/>
    </location>
</feature>
<dbReference type="Pfam" id="PF17780">
    <property type="entry name" value="OCRE"/>
    <property type="match status" value="1"/>
</dbReference>
<dbReference type="GO" id="GO:0005634">
    <property type="term" value="C:nucleus"/>
    <property type="evidence" value="ECO:0007669"/>
    <property type="project" value="UniProtKB-SubCell"/>
</dbReference>
<dbReference type="SMART" id="SM00547">
    <property type="entry name" value="ZnF_RBZ"/>
    <property type="match status" value="1"/>
</dbReference>
<dbReference type="SMART" id="SM00443">
    <property type="entry name" value="G_patch"/>
    <property type="match status" value="1"/>
</dbReference>
<dbReference type="AlphaFoldDB" id="A0AAV5WDN6"/>
<feature type="non-terminal residue" evidence="14">
    <location>
        <position position="1"/>
    </location>
</feature>
<evidence type="ECO:0000313" key="14">
    <source>
        <dbReference type="EMBL" id="GMT30391.1"/>
    </source>
</evidence>
<feature type="compositionally biased region" description="Low complexity" evidence="10">
    <location>
        <begin position="456"/>
        <end position="480"/>
    </location>
</feature>
<dbReference type="GO" id="GO:0000398">
    <property type="term" value="P:mRNA splicing, via spliceosome"/>
    <property type="evidence" value="ECO:0007669"/>
    <property type="project" value="TreeGrafter"/>
</dbReference>
<evidence type="ECO:0000259" key="13">
    <source>
        <dbReference type="PROSITE" id="PS50199"/>
    </source>
</evidence>
<dbReference type="InterPro" id="IPR041591">
    <property type="entry name" value="OCRE"/>
</dbReference>
<evidence type="ECO:0000256" key="6">
    <source>
        <dbReference type="ARBA" id="ARBA00022884"/>
    </source>
</evidence>
<feature type="compositionally biased region" description="Low complexity" evidence="10">
    <location>
        <begin position="25"/>
        <end position="36"/>
    </location>
</feature>
<dbReference type="InterPro" id="IPR000467">
    <property type="entry name" value="G_patch_dom"/>
</dbReference>
<dbReference type="CDD" id="cd16162">
    <property type="entry name" value="OCRE_RBM5_like"/>
    <property type="match status" value="1"/>
</dbReference>
<evidence type="ECO:0000256" key="7">
    <source>
        <dbReference type="ARBA" id="ARBA00023242"/>
    </source>
</evidence>
<dbReference type="PROSITE" id="PS50102">
    <property type="entry name" value="RRM"/>
    <property type="match status" value="1"/>
</dbReference>
<dbReference type="PROSITE" id="PS01358">
    <property type="entry name" value="ZF_RANBP2_1"/>
    <property type="match status" value="1"/>
</dbReference>
<gene>
    <name evidence="14" type="ORF">PFISCL1PPCAC_21688</name>
</gene>
<dbReference type="InterPro" id="IPR036443">
    <property type="entry name" value="Znf_RanBP2_sf"/>
</dbReference>
<evidence type="ECO:0000256" key="4">
    <source>
        <dbReference type="ARBA" id="ARBA00022771"/>
    </source>
</evidence>
<evidence type="ECO:0008006" key="16">
    <source>
        <dbReference type="Google" id="ProtNLM"/>
    </source>
</evidence>
<dbReference type="PANTHER" id="PTHR13948:SF3">
    <property type="entry name" value="FI21118P1"/>
    <property type="match status" value="1"/>
</dbReference>
<feature type="region of interest" description="Disordered" evidence="10">
    <location>
        <begin position="456"/>
        <end position="526"/>
    </location>
</feature>
<dbReference type="PANTHER" id="PTHR13948">
    <property type="entry name" value="RNA-BINDING PROTEIN"/>
    <property type="match status" value="1"/>
</dbReference>
<proteinExistence type="predicted"/>
<evidence type="ECO:0000256" key="3">
    <source>
        <dbReference type="ARBA" id="ARBA00022737"/>
    </source>
</evidence>
<dbReference type="InterPro" id="IPR000504">
    <property type="entry name" value="RRM_dom"/>
</dbReference>
<keyword evidence="6 8" id="KW-0694">RNA-binding</keyword>
<dbReference type="InterPro" id="IPR012677">
    <property type="entry name" value="Nucleotide-bd_a/b_plait_sf"/>
</dbReference>
<keyword evidence="5" id="KW-0862">Zinc</keyword>
<feature type="domain" description="RRM" evidence="11">
    <location>
        <begin position="127"/>
        <end position="208"/>
    </location>
</feature>
<keyword evidence="4 9" id="KW-0863">Zinc-finger</keyword>
<evidence type="ECO:0000256" key="1">
    <source>
        <dbReference type="ARBA" id="ARBA00004123"/>
    </source>
</evidence>
<dbReference type="PROSITE" id="PS50174">
    <property type="entry name" value="G_PATCH"/>
    <property type="match status" value="1"/>
</dbReference>
<evidence type="ECO:0000313" key="15">
    <source>
        <dbReference type="Proteomes" id="UP001432322"/>
    </source>
</evidence>
<evidence type="ECO:0000256" key="2">
    <source>
        <dbReference type="ARBA" id="ARBA00022723"/>
    </source>
</evidence>
<feature type="region of interest" description="Disordered" evidence="10">
    <location>
        <begin position="928"/>
        <end position="955"/>
    </location>
</feature>
<comment type="caution">
    <text evidence="14">The sequence shown here is derived from an EMBL/GenBank/DDBJ whole genome shotgun (WGS) entry which is preliminary data.</text>
</comment>
<dbReference type="InterPro" id="IPR001876">
    <property type="entry name" value="Znf_RanBP2"/>
</dbReference>
<dbReference type="GO" id="GO:0008270">
    <property type="term" value="F:zinc ion binding"/>
    <property type="evidence" value="ECO:0007669"/>
    <property type="project" value="UniProtKB-KW"/>
</dbReference>
<dbReference type="GO" id="GO:0003723">
    <property type="term" value="F:RNA binding"/>
    <property type="evidence" value="ECO:0007669"/>
    <property type="project" value="UniProtKB-UniRule"/>
</dbReference>
<feature type="domain" description="RanBP2-type" evidence="13">
    <location>
        <begin position="215"/>
        <end position="244"/>
    </location>
</feature>
<feature type="compositionally biased region" description="Low complexity" evidence="10">
    <location>
        <begin position="61"/>
        <end position="74"/>
    </location>
</feature>
<accession>A0AAV5WDN6</accession>
<protein>
    <recommendedName>
        <fullName evidence="16">RNA binding protein</fullName>
    </recommendedName>
</protein>
<dbReference type="Gene3D" id="3.30.70.330">
    <property type="match status" value="2"/>
</dbReference>
<dbReference type="EMBL" id="BTSY01000005">
    <property type="protein sequence ID" value="GMT30391.1"/>
    <property type="molecule type" value="Genomic_DNA"/>
</dbReference>
<evidence type="ECO:0000256" key="8">
    <source>
        <dbReference type="PROSITE-ProRule" id="PRU00176"/>
    </source>
</evidence>
<feature type="compositionally biased region" description="Low complexity" evidence="10">
    <location>
        <begin position="779"/>
        <end position="790"/>
    </location>
</feature>
<dbReference type="SUPFAM" id="SSF54928">
    <property type="entry name" value="RNA-binding domain, RBD"/>
    <property type="match status" value="2"/>
</dbReference>
<dbReference type="Proteomes" id="UP001432322">
    <property type="component" value="Unassembled WGS sequence"/>
</dbReference>
<dbReference type="PROSITE" id="PS50199">
    <property type="entry name" value="ZF_RANBP2_2"/>
    <property type="match status" value="1"/>
</dbReference>
<feature type="compositionally biased region" description="Low complexity" evidence="10">
    <location>
        <begin position="882"/>
        <end position="910"/>
    </location>
</feature>
<feature type="domain" description="G-patch" evidence="12">
    <location>
        <begin position="973"/>
        <end position="1019"/>
    </location>
</feature>
<comment type="subcellular location">
    <subcellularLocation>
        <location evidence="1">Nucleus</location>
    </subcellularLocation>
</comment>
<organism evidence="14 15">
    <name type="scientific">Pristionchus fissidentatus</name>
    <dbReference type="NCBI Taxonomy" id="1538716"/>
    <lineage>
        <taxon>Eukaryota</taxon>
        <taxon>Metazoa</taxon>
        <taxon>Ecdysozoa</taxon>
        <taxon>Nematoda</taxon>
        <taxon>Chromadorea</taxon>
        <taxon>Rhabditida</taxon>
        <taxon>Rhabditina</taxon>
        <taxon>Diplogasteromorpha</taxon>
        <taxon>Diplogasteroidea</taxon>
        <taxon>Neodiplogasteridae</taxon>
        <taxon>Pristionchus</taxon>
    </lineage>
</organism>
<sequence length="1042" mass="113254">AVMDGSSWRIPPATNGSSNPMQPIYQQQQQYQAQQARPDLEPYPPRGNPPADSWRNVARENNAANNSSTTSSSNYDRRERSRSPRDRSSRRRSRSPDDRRRRSRSRDRYRRRSPNERDSSRSSGQTKRVFITQLPYEMQLDPLTILFARQGFIPSEVKIFDKQDRGSTRSMGIVEFVDVASAKKWMDQNQSQLTISDGRKVAAEYVKTTDEECFKRRDWICAKCTLANYQTRESCFRCNVSKDESDKLESRGFADIGDREPSDTMLVRDLPDGMNECRIMDVLRRVTQGQLPFLQVKMSQSREYAYVQMRNANDASMLIGCFQKSPLQIGGSIVITTFSRRPLSMILADPVITERPKPAVEETPHMQSMPSGAYGQYGAPPPGMPTMAPAGIQGMSAMMGGAASMIPQFGMPPPGMQQAGAAAAAGGHINTSMPPPNMMMPPPGMMPPAMMHGMMGGATAQPAVSQQQQQLLQSQLAAAAHMGMLPNMSMPPPGMQQQQQTPSAFGMPPPHMQQQQPAASAPDASSQLQAQVAAMAAQLAAQQAELQRIQQGAVGGGAAAVATPATPEKLGHILTPVGLLQQFEKPNPQTFIPEQTTGYMHDPRTNYYYDPKTTYYYNSVSGKWTYYDDHFKTFISVDDRDKVQREMSAGFGMTPQNGATTAGAAPVVDEKKTPADIAKEMMKWAKKQDKAKVQMSLKPVAKQLETKSAFGSGIAAAAGQPQPVQPAAPAAMAAAAAPAAPVHMGFGTEVTLKMLDRSKNPLAHLNSESDEEDAAPPHMQQQQQQQQMQQPARPQMERVKEEPKVRSSAEHREAMMATLIDRDGKQCLLCRRAFATVEVLDKHINKSDLHKKNLEEKQVEWGKAYVASIMAATDGKGGVGDYGSSASGSAPAAAASWQSGSGSGPAASAAGAGGDSYKYRDRAKERRNIHGIDAITADPFGGSSSSRGGGSSREQVDHMLRESDAGSSRPIDSGNIGSKLLQKMGWQEGGGVGKNLQGITAPIQAERRVEKTGLGLSGSKITHGAHASHADKTRAALFARYQ</sequence>
<evidence type="ECO:0000259" key="12">
    <source>
        <dbReference type="PROSITE" id="PS50174"/>
    </source>
</evidence>
<feature type="region of interest" description="Disordered" evidence="10">
    <location>
        <begin position="1"/>
        <end position="128"/>
    </location>
</feature>
<name>A0AAV5WDN6_9BILA</name>
<reference evidence="14" key="1">
    <citation type="submission" date="2023-10" db="EMBL/GenBank/DDBJ databases">
        <title>Genome assembly of Pristionchus species.</title>
        <authorList>
            <person name="Yoshida K."/>
            <person name="Sommer R.J."/>
        </authorList>
    </citation>
    <scope>NUCLEOTIDE SEQUENCE</scope>
    <source>
        <strain evidence="14">RS5133</strain>
    </source>
</reference>
<dbReference type="Pfam" id="PF00076">
    <property type="entry name" value="RRM_1"/>
    <property type="match status" value="1"/>
</dbReference>
<evidence type="ECO:0000256" key="5">
    <source>
        <dbReference type="ARBA" id="ARBA00022833"/>
    </source>
</evidence>
<dbReference type="SMART" id="SM00360">
    <property type="entry name" value="RRM"/>
    <property type="match status" value="2"/>
</dbReference>
<dbReference type="Pfam" id="PF01585">
    <property type="entry name" value="G-patch"/>
    <property type="match status" value="1"/>
</dbReference>
<feature type="compositionally biased region" description="Low complexity" evidence="10">
    <location>
        <begin position="512"/>
        <end position="526"/>
    </location>
</feature>
<feature type="region of interest" description="Disordered" evidence="10">
    <location>
        <begin position="765"/>
        <end position="811"/>
    </location>
</feature>
<feature type="compositionally biased region" description="Basic and acidic residues" evidence="10">
    <location>
        <begin position="75"/>
        <end position="87"/>
    </location>
</feature>
<keyword evidence="7" id="KW-0539">Nucleus</keyword>
<feature type="compositionally biased region" description="Basic and acidic residues" evidence="10">
    <location>
        <begin position="795"/>
        <end position="811"/>
    </location>
</feature>
<evidence type="ECO:0000256" key="9">
    <source>
        <dbReference type="PROSITE-ProRule" id="PRU00322"/>
    </source>
</evidence>
<dbReference type="InterPro" id="IPR035979">
    <property type="entry name" value="RBD_domain_sf"/>
</dbReference>
<keyword evidence="3" id="KW-0677">Repeat</keyword>
<dbReference type="SUPFAM" id="SSF90209">
    <property type="entry name" value="Ran binding protein zinc finger-like"/>
    <property type="match status" value="1"/>
</dbReference>
<feature type="region of interest" description="Disordered" evidence="10">
    <location>
        <begin position="878"/>
        <end position="915"/>
    </location>
</feature>
<evidence type="ECO:0000259" key="11">
    <source>
        <dbReference type="PROSITE" id="PS50102"/>
    </source>
</evidence>
<evidence type="ECO:0000256" key="10">
    <source>
        <dbReference type="SAM" id="MobiDB-lite"/>
    </source>
</evidence>
<keyword evidence="2" id="KW-0479">Metal-binding</keyword>